<evidence type="ECO:0000256" key="4">
    <source>
        <dbReference type="ARBA" id="ARBA00023163"/>
    </source>
</evidence>
<keyword evidence="2" id="KW-0805">Transcription regulation</keyword>
<dbReference type="EMBL" id="JAQQFM010000008">
    <property type="protein sequence ID" value="MFL9926417.1"/>
    <property type="molecule type" value="Genomic_DNA"/>
</dbReference>
<evidence type="ECO:0000259" key="5">
    <source>
        <dbReference type="Pfam" id="PF04542"/>
    </source>
</evidence>
<accession>A0ABW9AG65</accession>
<dbReference type="InterPro" id="IPR013249">
    <property type="entry name" value="RNA_pol_sigma70_r4_t2"/>
</dbReference>
<dbReference type="RefSeq" id="WP_408159620.1">
    <property type="nucleotide sequence ID" value="NZ_JAQQFM010000008.1"/>
</dbReference>
<keyword evidence="3" id="KW-0731">Sigma factor</keyword>
<evidence type="ECO:0000256" key="1">
    <source>
        <dbReference type="ARBA" id="ARBA00010641"/>
    </source>
</evidence>
<dbReference type="Pfam" id="PF04542">
    <property type="entry name" value="Sigma70_r2"/>
    <property type="match status" value="1"/>
</dbReference>
<dbReference type="InterPro" id="IPR036388">
    <property type="entry name" value="WH-like_DNA-bd_sf"/>
</dbReference>
<dbReference type="SUPFAM" id="SSF88659">
    <property type="entry name" value="Sigma3 and sigma4 domains of RNA polymerase sigma factors"/>
    <property type="match status" value="1"/>
</dbReference>
<feature type="domain" description="RNA polymerase sigma-70 region 2" evidence="5">
    <location>
        <begin position="13"/>
        <end position="78"/>
    </location>
</feature>
<keyword evidence="8" id="KW-1185">Reference proteome</keyword>
<dbReference type="InterPro" id="IPR007627">
    <property type="entry name" value="RNA_pol_sigma70_r2"/>
</dbReference>
<feature type="domain" description="RNA polymerase sigma factor 70 region 4 type 2" evidence="6">
    <location>
        <begin position="109"/>
        <end position="161"/>
    </location>
</feature>
<dbReference type="InterPro" id="IPR013324">
    <property type="entry name" value="RNA_pol_sigma_r3/r4-like"/>
</dbReference>
<dbReference type="Gene3D" id="1.10.10.10">
    <property type="entry name" value="Winged helix-like DNA-binding domain superfamily/Winged helix DNA-binding domain"/>
    <property type="match status" value="1"/>
</dbReference>
<dbReference type="InterPro" id="IPR039425">
    <property type="entry name" value="RNA_pol_sigma-70-like"/>
</dbReference>
<evidence type="ECO:0000256" key="3">
    <source>
        <dbReference type="ARBA" id="ARBA00023082"/>
    </source>
</evidence>
<dbReference type="Pfam" id="PF08281">
    <property type="entry name" value="Sigma70_r4_2"/>
    <property type="match status" value="1"/>
</dbReference>
<comment type="caution">
    <text evidence="7">The sequence shown here is derived from an EMBL/GenBank/DDBJ whole genome shotgun (WGS) entry which is preliminary data.</text>
</comment>
<evidence type="ECO:0000313" key="8">
    <source>
        <dbReference type="Proteomes" id="UP001629246"/>
    </source>
</evidence>
<dbReference type="NCBIfam" id="NF009180">
    <property type="entry name" value="PRK12528.1"/>
    <property type="match status" value="1"/>
</dbReference>
<dbReference type="PANTHER" id="PTHR43133">
    <property type="entry name" value="RNA POLYMERASE ECF-TYPE SIGMA FACTO"/>
    <property type="match status" value="1"/>
</dbReference>
<proteinExistence type="inferred from homology"/>
<name>A0ABW9AG65_9BURK</name>
<evidence type="ECO:0000256" key="2">
    <source>
        <dbReference type="ARBA" id="ARBA00023015"/>
    </source>
</evidence>
<protein>
    <submittedName>
        <fullName evidence="7">Sigma-70 family RNA polymerase sigma factor</fullName>
    </submittedName>
</protein>
<evidence type="ECO:0000259" key="6">
    <source>
        <dbReference type="Pfam" id="PF08281"/>
    </source>
</evidence>
<dbReference type="InterPro" id="IPR014284">
    <property type="entry name" value="RNA_pol_sigma-70_dom"/>
</dbReference>
<dbReference type="CDD" id="cd06171">
    <property type="entry name" value="Sigma70_r4"/>
    <property type="match status" value="1"/>
</dbReference>
<dbReference type="NCBIfam" id="TIGR02937">
    <property type="entry name" value="sigma70-ECF"/>
    <property type="match status" value="1"/>
</dbReference>
<sequence>MSSGTQDVLLTQFYDTHHDWLQGWLRHRLGCRDDAADLTQDTFVQVVAARNVEQINEPRAFLATLAKHVLYNFWRRRDIERAYLEELAQFPEALAPSQEDRALVLEALQQIDLALSSLKPKARQVFLLSQLQELTYSEISEQLALPVITVRRYMAQAMRACWLAAEPEPLQ</sequence>
<reference evidence="7 8" key="1">
    <citation type="journal article" date="2024" name="Chem. Sci.">
        <title>Discovery of megapolipeptins by genome mining of a Burkholderiales bacteria collection.</title>
        <authorList>
            <person name="Paulo B.S."/>
            <person name="Recchia M.J.J."/>
            <person name="Lee S."/>
            <person name="Fergusson C.H."/>
            <person name="Romanowski S.B."/>
            <person name="Hernandez A."/>
            <person name="Krull N."/>
            <person name="Liu D.Y."/>
            <person name="Cavanagh H."/>
            <person name="Bos A."/>
            <person name="Gray C.A."/>
            <person name="Murphy B.T."/>
            <person name="Linington R.G."/>
            <person name="Eustaquio A.S."/>
        </authorList>
    </citation>
    <scope>NUCLEOTIDE SEQUENCE [LARGE SCALE GENOMIC DNA]</scope>
    <source>
        <strain evidence="7 8">RL21-008-BIB-A</strain>
    </source>
</reference>
<gene>
    <name evidence="7" type="ORF">PQR62_19225</name>
</gene>
<organism evidence="7 8">
    <name type="scientific">Herbaspirillum lusitanum</name>
    <dbReference type="NCBI Taxonomy" id="213312"/>
    <lineage>
        <taxon>Bacteria</taxon>
        <taxon>Pseudomonadati</taxon>
        <taxon>Pseudomonadota</taxon>
        <taxon>Betaproteobacteria</taxon>
        <taxon>Burkholderiales</taxon>
        <taxon>Oxalobacteraceae</taxon>
        <taxon>Herbaspirillum</taxon>
    </lineage>
</organism>
<dbReference type="SUPFAM" id="SSF88946">
    <property type="entry name" value="Sigma2 domain of RNA polymerase sigma factors"/>
    <property type="match status" value="1"/>
</dbReference>
<evidence type="ECO:0000313" key="7">
    <source>
        <dbReference type="EMBL" id="MFL9926417.1"/>
    </source>
</evidence>
<dbReference type="PANTHER" id="PTHR43133:SF63">
    <property type="entry name" value="RNA POLYMERASE SIGMA FACTOR FECI-RELATED"/>
    <property type="match status" value="1"/>
</dbReference>
<dbReference type="InterPro" id="IPR013325">
    <property type="entry name" value="RNA_pol_sigma_r2"/>
</dbReference>
<comment type="similarity">
    <text evidence="1">Belongs to the sigma-70 factor family. ECF subfamily.</text>
</comment>
<dbReference type="Gene3D" id="1.10.1740.10">
    <property type="match status" value="1"/>
</dbReference>
<keyword evidence="4" id="KW-0804">Transcription</keyword>
<dbReference type="Proteomes" id="UP001629246">
    <property type="component" value="Unassembled WGS sequence"/>
</dbReference>